<evidence type="ECO:0008006" key="5">
    <source>
        <dbReference type="Google" id="ProtNLM"/>
    </source>
</evidence>
<feature type="domain" description="Transcription regulator PadR N-terminal" evidence="1">
    <location>
        <begin position="12"/>
        <end position="85"/>
    </location>
</feature>
<dbReference type="Pfam" id="PF06445">
    <property type="entry name" value="GyrI-like"/>
    <property type="match status" value="1"/>
</dbReference>
<dbReference type="EMBL" id="FNGF01000002">
    <property type="protein sequence ID" value="SDK87689.1"/>
    <property type="molecule type" value="Genomic_DNA"/>
</dbReference>
<dbReference type="InterPro" id="IPR005149">
    <property type="entry name" value="Tscrpt_reg_PadR_N"/>
</dbReference>
<reference evidence="4" key="1">
    <citation type="submission" date="2016-10" db="EMBL/GenBank/DDBJ databases">
        <authorList>
            <person name="Varghese N."/>
            <person name="Submissions S."/>
        </authorList>
    </citation>
    <scope>NUCLEOTIDE SEQUENCE [LARGE SCALE GENOMIC DNA]</scope>
    <source>
        <strain evidence="4">CGMCC 4.3147</strain>
    </source>
</reference>
<dbReference type="AlphaFoldDB" id="A0A1G9FH33"/>
<evidence type="ECO:0000313" key="4">
    <source>
        <dbReference type="Proteomes" id="UP000198662"/>
    </source>
</evidence>
<proteinExistence type="predicted"/>
<protein>
    <recommendedName>
        <fullName evidence="5">Transcriptional regulator, PadR family</fullName>
    </recommendedName>
</protein>
<dbReference type="InterPro" id="IPR036390">
    <property type="entry name" value="WH_DNA-bd_sf"/>
</dbReference>
<keyword evidence="4" id="KW-1185">Reference proteome</keyword>
<dbReference type="RefSeq" id="WP_091046301.1">
    <property type="nucleotide sequence ID" value="NZ_FNGF01000002.1"/>
</dbReference>
<evidence type="ECO:0000259" key="1">
    <source>
        <dbReference type="Pfam" id="PF03551"/>
    </source>
</evidence>
<dbReference type="InterPro" id="IPR036388">
    <property type="entry name" value="WH-like_DNA-bd_sf"/>
</dbReference>
<dbReference type="Gene3D" id="1.10.10.10">
    <property type="entry name" value="Winged helix-like DNA-binding domain superfamily/Winged helix DNA-binding domain"/>
    <property type="match status" value="1"/>
</dbReference>
<dbReference type="SUPFAM" id="SSF55136">
    <property type="entry name" value="Probable bacterial effector-binding domain"/>
    <property type="match status" value="1"/>
</dbReference>
<dbReference type="Pfam" id="PF03551">
    <property type="entry name" value="PadR"/>
    <property type="match status" value="1"/>
</dbReference>
<name>A0A1G9FH33_9ACTN</name>
<dbReference type="OrthoDB" id="4772335at2"/>
<feature type="domain" description="GyrI-like small molecule binding" evidence="2">
    <location>
        <begin position="203"/>
        <end position="380"/>
    </location>
</feature>
<dbReference type="InterPro" id="IPR011256">
    <property type="entry name" value="Reg_factor_effector_dom_sf"/>
</dbReference>
<evidence type="ECO:0000259" key="2">
    <source>
        <dbReference type="Pfam" id="PF06445"/>
    </source>
</evidence>
<dbReference type="Proteomes" id="UP000198662">
    <property type="component" value="Unassembled WGS sequence"/>
</dbReference>
<dbReference type="SUPFAM" id="SSF46785">
    <property type="entry name" value="Winged helix' DNA-binding domain"/>
    <property type="match status" value="1"/>
</dbReference>
<sequence length="383" mass="41522">MEAALTDAELTVLGLIAEAPRHGYELERVIEERGVRNWTALGFSSIYYVIDKLAKRGLVAPEGPRGGAKSRVTYGATAAGRDLLAAATRAALAEPAPVRARVLVAMANSPVLPDSEIAAGLAERHAALAQRLAELRGTRASQEPLPTPARAVFDYSEAMLAAEIAWAADALATYQKETAMEKYDVKQARKDLYAPKAKDFSRVDVPELRYLAVDGHGDPNASTAYTEAVEALYGTAYALKFASKAEGRDFTVGPLEGLWRAADPASFVERRKGEWDWTMLISLPEWITDAQVRAAVAKAAAKKDNPALAHLRVLALTEGPSVQILHIGPYDDEGPVLARLHDEYLPANGLTFNGDHHEIYLGDPRRTDPAKLKTVLRQPVKPA</sequence>
<dbReference type="Gene3D" id="3.20.80.10">
    <property type="entry name" value="Regulatory factor, effector binding domain"/>
    <property type="match status" value="1"/>
</dbReference>
<dbReference type="InterPro" id="IPR029442">
    <property type="entry name" value="GyrI-like"/>
</dbReference>
<dbReference type="STRING" id="380244.SAMN05216298_1787"/>
<dbReference type="PANTHER" id="PTHR43252:SF2">
    <property type="entry name" value="TRANSCRIPTION REGULATOR, PADR-LIKE FAMILY"/>
    <property type="match status" value="1"/>
</dbReference>
<gene>
    <name evidence="3" type="ORF">SAMN05216298_1787</name>
</gene>
<accession>A0A1G9FH33</accession>
<dbReference type="PANTHER" id="PTHR43252">
    <property type="entry name" value="TRANSCRIPTIONAL REGULATOR YQJI"/>
    <property type="match status" value="1"/>
</dbReference>
<organism evidence="3 4">
    <name type="scientific">Glycomyces sambucus</name>
    <dbReference type="NCBI Taxonomy" id="380244"/>
    <lineage>
        <taxon>Bacteria</taxon>
        <taxon>Bacillati</taxon>
        <taxon>Actinomycetota</taxon>
        <taxon>Actinomycetes</taxon>
        <taxon>Glycomycetales</taxon>
        <taxon>Glycomycetaceae</taxon>
        <taxon>Glycomyces</taxon>
    </lineage>
</organism>
<evidence type="ECO:0000313" key="3">
    <source>
        <dbReference type="EMBL" id="SDK87689.1"/>
    </source>
</evidence>